<evidence type="ECO:0000313" key="2">
    <source>
        <dbReference type="EMBL" id="KAL2832550.1"/>
    </source>
</evidence>
<protein>
    <submittedName>
        <fullName evidence="2">Uncharacterized protein</fullName>
    </submittedName>
</protein>
<accession>A0ABR4IXU8</accession>
<feature type="compositionally biased region" description="Basic and acidic residues" evidence="1">
    <location>
        <begin position="1"/>
        <end position="11"/>
    </location>
</feature>
<dbReference type="EMBL" id="JBFXLS010000006">
    <property type="protein sequence ID" value="KAL2832550.1"/>
    <property type="molecule type" value="Genomic_DNA"/>
</dbReference>
<gene>
    <name evidence="2" type="ORF">BDW59DRAFT_106000</name>
</gene>
<reference evidence="2 3" key="1">
    <citation type="submission" date="2024-07" db="EMBL/GenBank/DDBJ databases">
        <title>Section-level genome sequencing and comparative genomics of Aspergillus sections Usti and Cavernicolus.</title>
        <authorList>
            <consortium name="Lawrence Berkeley National Laboratory"/>
            <person name="Nybo J.L."/>
            <person name="Vesth T.C."/>
            <person name="Theobald S."/>
            <person name="Frisvad J.C."/>
            <person name="Larsen T.O."/>
            <person name="Kjaerboelling I."/>
            <person name="Rothschild-Mancinelli K."/>
            <person name="Lyhne E.K."/>
            <person name="Kogle M.E."/>
            <person name="Barry K."/>
            <person name="Clum A."/>
            <person name="Na H."/>
            <person name="Ledsgaard L."/>
            <person name="Lin J."/>
            <person name="Lipzen A."/>
            <person name="Kuo A."/>
            <person name="Riley R."/>
            <person name="Mondo S."/>
            <person name="LaButti K."/>
            <person name="Haridas S."/>
            <person name="Pangalinan J."/>
            <person name="Salamov A.A."/>
            <person name="Simmons B.A."/>
            <person name="Magnuson J.K."/>
            <person name="Chen J."/>
            <person name="Drula E."/>
            <person name="Henrissat B."/>
            <person name="Wiebenga A."/>
            <person name="Lubbers R.J."/>
            <person name="Gomes A.C."/>
            <person name="Makela M.R."/>
            <person name="Stajich J."/>
            <person name="Grigoriev I.V."/>
            <person name="Mortensen U.H."/>
            <person name="De vries R.P."/>
            <person name="Baker S.E."/>
            <person name="Andersen M.R."/>
        </authorList>
    </citation>
    <scope>NUCLEOTIDE SEQUENCE [LARGE SCALE GENOMIC DNA]</scope>
    <source>
        <strain evidence="2 3">CBS 600.67</strain>
    </source>
</reference>
<feature type="region of interest" description="Disordered" evidence="1">
    <location>
        <begin position="1"/>
        <end position="20"/>
    </location>
</feature>
<comment type="caution">
    <text evidence="2">The sequence shown here is derived from an EMBL/GenBank/DDBJ whole genome shotgun (WGS) entry which is preliminary data.</text>
</comment>
<evidence type="ECO:0000256" key="1">
    <source>
        <dbReference type="SAM" id="MobiDB-lite"/>
    </source>
</evidence>
<organism evidence="2 3">
    <name type="scientific">Aspergillus cavernicola</name>
    <dbReference type="NCBI Taxonomy" id="176166"/>
    <lineage>
        <taxon>Eukaryota</taxon>
        <taxon>Fungi</taxon>
        <taxon>Dikarya</taxon>
        <taxon>Ascomycota</taxon>
        <taxon>Pezizomycotina</taxon>
        <taxon>Eurotiomycetes</taxon>
        <taxon>Eurotiomycetidae</taxon>
        <taxon>Eurotiales</taxon>
        <taxon>Aspergillaceae</taxon>
        <taxon>Aspergillus</taxon>
        <taxon>Aspergillus subgen. Nidulantes</taxon>
    </lineage>
</organism>
<proteinExistence type="predicted"/>
<name>A0ABR4IXU8_9EURO</name>
<keyword evidence="3" id="KW-1185">Reference proteome</keyword>
<dbReference type="Proteomes" id="UP001610335">
    <property type="component" value="Unassembled WGS sequence"/>
</dbReference>
<sequence>MSGSIDTHDLRQAGTAAKRAHDQKAKWVYGGRTARHGLDPVISNLPITRPAKPQSKYWSRRERGRDAQHHFTAAKVDFRNDVREALDLGTSDSSGVEDHGYPAIAANIPGNVQQQDVVTHPYEVSGQTVFNSVVDQAVEKFETKETEKLVKEYEFITRESEISIGYLADEDDFELVDHVQL</sequence>
<evidence type="ECO:0000313" key="3">
    <source>
        <dbReference type="Proteomes" id="UP001610335"/>
    </source>
</evidence>